<evidence type="ECO:0000313" key="5">
    <source>
        <dbReference type="EMBL" id="CAF1507431.1"/>
    </source>
</evidence>
<dbReference type="Pfam" id="PF02214">
    <property type="entry name" value="BTB_2"/>
    <property type="match status" value="1"/>
</dbReference>
<evidence type="ECO:0000256" key="1">
    <source>
        <dbReference type="SAM" id="Coils"/>
    </source>
</evidence>
<sequence>MQSSNEKLRNLMIQLHNRTDAAKLSFDEAVEELERQRAENDRRYQAKRDQLREERRLWDEEKAALEKLVATASPIVNLNVGGEKISTSRRTLTQPEGSLLAAMFSGKLDHKLTKDSAGCIFLDYDPFLFKCLLNQLRTWSDPGMERVIRLVAGHEQSFLDLLYLLKIDERYIDRDRTINTSSTTIPSPTAWQPESTKAWQPEVPRSRQSEKGTLRFWTLSNSDVQLTDNDRRCEKITQGVYQCVFGSQTYSNGTHRVRLKLEEGTANILMGICSYSKTLAGPVHYNTPSTHGWFVHGYTVINGREPQPGWPQVNENDILELKINCDDQSITIYNERSGAKSSMDVNLYEAPLPWCLLILFNLKHSRVSIV</sequence>
<dbReference type="PANTHER" id="PTHR14499:SF136">
    <property type="entry name" value="GH08630P"/>
    <property type="match status" value="1"/>
</dbReference>
<evidence type="ECO:0000313" key="4">
    <source>
        <dbReference type="EMBL" id="CAF1170145.1"/>
    </source>
</evidence>
<keyword evidence="6" id="KW-1185">Reference proteome</keyword>
<dbReference type="Gene3D" id="2.60.120.920">
    <property type="match status" value="1"/>
</dbReference>
<evidence type="ECO:0000313" key="6">
    <source>
        <dbReference type="Proteomes" id="UP000663828"/>
    </source>
</evidence>
<dbReference type="Gene3D" id="3.30.710.10">
    <property type="entry name" value="Potassium Channel Kv1.1, Chain A"/>
    <property type="match status" value="1"/>
</dbReference>
<dbReference type="SUPFAM" id="SSF54695">
    <property type="entry name" value="POZ domain"/>
    <property type="match status" value="1"/>
</dbReference>
<dbReference type="EMBL" id="CAJNOJ010000130">
    <property type="protein sequence ID" value="CAF1170145.1"/>
    <property type="molecule type" value="Genomic_DNA"/>
</dbReference>
<dbReference type="AlphaFoldDB" id="A0A815TJV3"/>
<evidence type="ECO:0000256" key="2">
    <source>
        <dbReference type="SAM" id="MobiDB-lite"/>
    </source>
</evidence>
<accession>A0A815TJV3</accession>
<dbReference type="GO" id="GO:0051260">
    <property type="term" value="P:protein homooligomerization"/>
    <property type="evidence" value="ECO:0007669"/>
    <property type="project" value="InterPro"/>
</dbReference>
<feature type="region of interest" description="Disordered" evidence="2">
    <location>
        <begin position="183"/>
        <end position="204"/>
    </location>
</feature>
<feature type="domain" description="Potassium channel tetramerisation-type BTB" evidence="3">
    <location>
        <begin position="76"/>
        <end position="138"/>
    </location>
</feature>
<dbReference type="InterPro" id="IPR011333">
    <property type="entry name" value="SKP1/BTB/POZ_sf"/>
</dbReference>
<dbReference type="InterPro" id="IPR003131">
    <property type="entry name" value="T1-type_BTB"/>
</dbReference>
<evidence type="ECO:0000259" key="3">
    <source>
        <dbReference type="Pfam" id="PF02214"/>
    </source>
</evidence>
<dbReference type="Proteomes" id="UP000663852">
    <property type="component" value="Unassembled WGS sequence"/>
</dbReference>
<dbReference type="Proteomes" id="UP000663828">
    <property type="component" value="Unassembled WGS sequence"/>
</dbReference>
<organism evidence="5 6">
    <name type="scientific">Adineta ricciae</name>
    <name type="common">Rotifer</name>
    <dbReference type="NCBI Taxonomy" id="249248"/>
    <lineage>
        <taxon>Eukaryota</taxon>
        <taxon>Metazoa</taxon>
        <taxon>Spiralia</taxon>
        <taxon>Gnathifera</taxon>
        <taxon>Rotifera</taxon>
        <taxon>Eurotatoria</taxon>
        <taxon>Bdelloidea</taxon>
        <taxon>Adinetida</taxon>
        <taxon>Adinetidae</taxon>
        <taxon>Adineta</taxon>
    </lineage>
</organism>
<dbReference type="PANTHER" id="PTHR14499">
    <property type="entry name" value="POTASSIUM CHANNEL TETRAMERIZATION DOMAIN-CONTAINING"/>
    <property type="match status" value="1"/>
</dbReference>
<comment type="caution">
    <text evidence="5">The sequence shown here is derived from an EMBL/GenBank/DDBJ whole genome shotgun (WGS) entry which is preliminary data.</text>
</comment>
<feature type="coiled-coil region" evidence="1">
    <location>
        <begin position="30"/>
        <end position="68"/>
    </location>
</feature>
<proteinExistence type="predicted"/>
<reference evidence="5" key="1">
    <citation type="submission" date="2021-02" db="EMBL/GenBank/DDBJ databases">
        <authorList>
            <person name="Nowell W R."/>
        </authorList>
    </citation>
    <scope>NUCLEOTIDE SEQUENCE</scope>
</reference>
<dbReference type="EMBL" id="CAJNOR010004503">
    <property type="protein sequence ID" value="CAF1507431.1"/>
    <property type="molecule type" value="Genomic_DNA"/>
</dbReference>
<protein>
    <recommendedName>
        <fullName evidence="3">Potassium channel tetramerisation-type BTB domain-containing protein</fullName>
    </recommendedName>
</protein>
<keyword evidence="1" id="KW-0175">Coiled coil</keyword>
<dbReference type="InterPro" id="IPR043136">
    <property type="entry name" value="B30.2/SPRY_sf"/>
</dbReference>
<dbReference type="OrthoDB" id="9975311at2759"/>
<gene>
    <name evidence="4" type="ORF">EDS130_LOCUS23641</name>
    <name evidence="5" type="ORF">XAT740_LOCUS40019</name>
</gene>
<name>A0A815TJV3_ADIRI</name>